<organism evidence="3 4">
    <name type="scientific">Puccinia coronata f. sp. avenae</name>
    <dbReference type="NCBI Taxonomy" id="200324"/>
    <lineage>
        <taxon>Eukaryota</taxon>
        <taxon>Fungi</taxon>
        <taxon>Dikarya</taxon>
        <taxon>Basidiomycota</taxon>
        <taxon>Pucciniomycotina</taxon>
        <taxon>Pucciniomycetes</taxon>
        <taxon>Pucciniales</taxon>
        <taxon>Pucciniaceae</taxon>
        <taxon>Puccinia</taxon>
    </lineage>
</organism>
<dbReference type="Proteomes" id="UP000235392">
    <property type="component" value="Unassembled WGS sequence"/>
</dbReference>
<evidence type="ECO:0000313" key="3">
    <source>
        <dbReference type="EMBL" id="PLW38653.1"/>
    </source>
</evidence>
<comment type="caution">
    <text evidence="3">The sequence shown here is derived from an EMBL/GenBank/DDBJ whole genome shotgun (WGS) entry which is preliminary data.</text>
</comment>
<dbReference type="AlphaFoldDB" id="A0A2N5ULL0"/>
<reference evidence="3 4" key="1">
    <citation type="submission" date="2017-11" db="EMBL/GenBank/DDBJ databases">
        <title>De novo assembly and phasing of dikaryotic genomes from two isolates of Puccinia coronata f. sp. avenae, the causal agent of oat crown rust.</title>
        <authorList>
            <person name="Miller M.E."/>
            <person name="Zhang Y."/>
            <person name="Omidvar V."/>
            <person name="Sperschneider J."/>
            <person name="Schwessinger B."/>
            <person name="Raley C."/>
            <person name="Palmer J.M."/>
            <person name="Garnica D."/>
            <person name="Upadhyaya N."/>
            <person name="Rathjen J."/>
            <person name="Taylor J.M."/>
            <person name="Park R.F."/>
            <person name="Dodds P.N."/>
            <person name="Hirsch C.D."/>
            <person name="Kianian S.F."/>
            <person name="Figueroa M."/>
        </authorList>
    </citation>
    <scope>NUCLEOTIDE SEQUENCE [LARGE SCALE GENOMIC DNA]</scope>
    <source>
        <strain evidence="3">12SD80</strain>
    </source>
</reference>
<feature type="domain" description="CxC1-like cysteine cluster associated with KDZ transposases" evidence="2">
    <location>
        <begin position="197"/>
        <end position="266"/>
    </location>
</feature>
<dbReference type="EMBL" id="PGCI01000125">
    <property type="protein sequence ID" value="PLW38653.1"/>
    <property type="molecule type" value="Genomic_DNA"/>
</dbReference>
<evidence type="ECO:0000256" key="1">
    <source>
        <dbReference type="SAM" id="MobiDB-lite"/>
    </source>
</evidence>
<dbReference type="Pfam" id="PF18802">
    <property type="entry name" value="CxC1"/>
    <property type="match status" value="1"/>
</dbReference>
<name>A0A2N5ULL0_9BASI</name>
<evidence type="ECO:0000259" key="2">
    <source>
        <dbReference type="Pfam" id="PF18802"/>
    </source>
</evidence>
<dbReference type="PANTHER" id="PTHR33096">
    <property type="entry name" value="CXC2 DOMAIN-CONTAINING PROTEIN"/>
    <property type="match status" value="1"/>
</dbReference>
<gene>
    <name evidence="3" type="ORF">PCASD_08259</name>
</gene>
<proteinExistence type="predicted"/>
<accession>A0A2N5ULL0</accession>
<protein>
    <recommendedName>
        <fullName evidence="2">CxC1-like cysteine cluster associated with KDZ transposases domain-containing protein</fullName>
    </recommendedName>
</protein>
<dbReference type="InterPro" id="IPR041320">
    <property type="entry name" value="CxC1"/>
</dbReference>
<feature type="region of interest" description="Disordered" evidence="1">
    <location>
        <begin position="56"/>
        <end position="79"/>
    </location>
</feature>
<sequence>MRTYTVKTTIYGNRSSRLCRAANAARYAEMAAQFRASQRNAGTQDDMFQDDILQPTYDEMPADDNSDQSVDSDTGDESNQQLECPWVNLSEEVTKPIDLLLQSRIEQHRHEATQFKFRSIIEMLHPTYLALKYRTENWSGVDASKSFVNCKCAPHTFTKRIVDTVDLLGMLYCAAIDKPNDNYLPQTDNDSTFYPPGQHRRQMNFCRCTHNIVWLLQQGYLAGSPVQPQTAFSMQLMIFHNNMWNHCHVGAMPFTEALREWLERHSPNQTIHQPRDLRKPFSVAVDFLRHLNNMTDSLVMKALKLNKQEKLAVNACPACFGPTPPNSDQYPETMRNRLVICLDGNLQHRHHTKASREEVIRTPDLFLEQREVDAMLGDICLAEIRHQLPSQLPMIGETSRHGRAVMTQA</sequence>
<dbReference type="PANTHER" id="PTHR33096:SF1">
    <property type="entry name" value="CXC1-LIKE CYSTEINE CLUSTER ASSOCIATED WITH KDZ TRANSPOSASES DOMAIN-CONTAINING PROTEIN"/>
    <property type="match status" value="1"/>
</dbReference>
<evidence type="ECO:0000313" key="4">
    <source>
        <dbReference type="Proteomes" id="UP000235392"/>
    </source>
</evidence>
<feature type="compositionally biased region" description="Polar residues" evidence="1">
    <location>
        <begin position="67"/>
        <end position="79"/>
    </location>
</feature>